<dbReference type="AlphaFoldDB" id="A0A6J6I0H8"/>
<accession>A0A6J6I0H8</accession>
<dbReference type="CDD" id="cd05233">
    <property type="entry name" value="SDR_c"/>
    <property type="match status" value="1"/>
</dbReference>
<dbReference type="PROSITE" id="PS00061">
    <property type="entry name" value="ADH_SHORT"/>
    <property type="match status" value="1"/>
</dbReference>
<organism evidence="4">
    <name type="scientific">freshwater metagenome</name>
    <dbReference type="NCBI Taxonomy" id="449393"/>
    <lineage>
        <taxon>unclassified sequences</taxon>
        <taxon>metagenomes</taxon>
        <taxon>ecological metagenomes</taxon>
    </lineage>
</organism>
<dbReference type="EMBL" id="CAFBMO010000017">
    <property type="protein sequence ID" value="CAB4903506.1"/>
    <property type="molecule type" value="Genomic_DNA"/>
</dbReference>
<proteinExistence type="inferred from homology"/>
<sequence>MSNQTTDRIADRVIVLTGAANGFGKLVAEQAAERGASVVGLDINEEALETVFAPLAAQGYKVAWKKADVSILEDMQAGAALAIEKFGRIDVMINNAGIMPLAFFSDHEKAAGAWDRAIDINIKGVVHGISAVYEQMIKQGRGHVINVSSTYGNSPTEGSAVYGATKSAVNMISDSLRMETQGKIKVSVVRPTGVAATGLVKSIINFKAVIGMLGHHNDASQEKMKMMMSGTLPEELASPESVGYFSLAPEYISDAILYVIDQPWGVLISDITVRASGEATLF</sequence>
<dbReference type="InterPro" id="IPR020904">
    <property type="entry name" value="Sc_DH/Rdtase_CS"/>
</dbReference>
<evidence type="ECO:0000313" key="4">
    <source>
        <dbReference type="EMBL" id="CAB4616984.1"/>
    </source>
</evidence>
<dbReference type="Gene3D" id="3.40.50.720">
    <property type="entry name" value="NAD(P)-binding Rossmann-like Domain"/>
    <property type="match status" value="1"/>
</dbReference>
<dbReference type="SUPFAM" id="SSF51735">
    <property type="entry name" value="NAD(P)-binding Rossmann-fold domains"/>
    <property type="match status" value="1"/>
</dbReference>
<evidence type="ECO:0000313" key="5">
    <source>
        <dbReference type="EMBL" id="CAB4654708.1"/>
    </source>
</evidence>
<dbReference type="PRINTS" id="PR00081">
    <property type="entry name" value="GDHRDH"/>
</dbReference>
<evidence type="ECO:0000256" key="3">
    <source>
        <dbReference type="ARBA" id="ARBA00023002"/>
    </source>
</evidence>
<dbReference type="EMBL" id="CAEZVB010000012">
    <property type="protein sequence ID" value="CAB4616984.1"/>
    <property type="molecule type" value="Genomic_DNA"/>
</dbReference>
<protein>
    <submittedName>
        <fullName evidence="4">Unannotated protein</fullName>
    </submittedName>
</protein>
<dbReference type="InterPro" id="IPR036291">
    <property type="entry name" value="NAD(P)-bd_dom_sf"/>
</dbReference>
<name>A0A6J6I0H8_9ZZZZ</name>
<reference evidence="4" key="1">
    <citation type="submission" date="2020-05" db="EMBL/GenBank/DDBJ databases">
        <authorList>
            <person name="Chiriac C."/>
            <person name="Salcher M."/>
            <person name="Ghai R."/>
            <person name="Kavagutti S V."/>
        </authorList>
    </citation>
    <scope>NUCLEOTIDE SEQUENCE</scope>
</reference>
<keyword evidence="2" id="KW-0521">NADP</keyword>
<dbReference type="GO" id="GO:0016491">
    <property type="term" value="F:oxidoreductase activity"/>
    <property type="evidence" value="ECO:0007669"/>
    <property type="project" value="UniProtKB-KW"/>
</dbReference>
<dbReference type="PANTHER" id="PTHR43391">
    <property type="entry name" value="RETINOL DEHYDROGENASE-RELATED"/>
    <property type="match status" value="1"/>
</dbReference>
<evidence type="ECO:0000256" key="2">
    <source>
        <dbReference type="ARBA" id="ARBA00022857"/>
    </source>
</evidence>
<dbReference type="EMBL" id="CAEZWR010000010">
    <property type="protein sequence ID" value="CAB4654708.1"/>
    <property type="molecule type" value="Genomic_DNA"/>
</dbReference>
<gene>
    <name evidence="4" type="ORF">UFOPK1908_00451</name>
    <name evidence="5" type="ORF">UFOPK2282_00147</name>
    <name evidence="6" type="ORF">UFOPK3576_00605</name>
</gene>
<evidence type="ECO:0000256" key="1">
    <source>
        <dbReference type="ARBA" id="ARBA00006484"/>
    </source>
</evidence>
<dbReference type="PRINTS" id="PR00080">
    <property type="entry name" value="SDRFAMILY"/>
</dbReference>
<keyword evidence="3" id="KW-0560">Oxidoreductase</keyword>
<dbReference type="InterPro" id="IPR002347">
    <property type="entry name" value="SDR_fam"/>
</dbReference>
<dbReference type="PANTHER" id="PTHR43391:SF14">
    <property type="entry name" value="DEHYDROGENASE_REDUCTASE SDR FAMILY PROTEIN 7-LIKE"/>
    <property type="match status" value="1"/>
</dbReference>
<comment type="similarity">
    <text evidence="1">Belongs to the short-chain dehydrogenases/reductases (SDR) family.</text>
</comment>
<dbReference type="Pfam" id="PF00106">
    <property type="entry name" value="adh_short"/>
    <property type="match status" value="1"/>
</dbReference>
<evidence type="ECO:0000313" key="6">
    <source>
        <dbReference type="EMBL" id="CAB4903506.1"/>
    </source>
</evidence>